<reference evidence="6 7" key="1">
    <citation type="submission" date="2018-06" db="EMBL/GenBank/DDBJ databases">
        <title>Comparative genomics reveals the genomic features of Rhizophagus irregularis, R. cerebriforme, R. diaphanum and Gigaspora rosea, and their symbiotic lifestyle signature.</title>
        <authorList>
            <person name="Morin E."/>
            <person name="San Clemente H."/>
            <person name="Chen E.C.H."/>
            <person name="De La Providencia I."/>
            <person name="Hainaut M."/>
            <person name="Kuo A."/>
            <person name="Kohler A."/>
            <person name="Murat C."/>
            <person name="Tang N."/>
            <person name="Roy S."/>
            <person name="Loubradou J."/>
            <person name="Henrissat B."/>
            <person name="Grigoriev I.V."/>
            <person name="Corradi N."/>
            <person name="Roux C."/>
            <person name="Martin F.M."/>
        </authorList>
    </citation>
    <scope>NUCLEOTIDE SEQUENCE [LARGE SCALE GENOMIC DNA]</scope>
    <source>
        <strain evidence="6 7">DAOM 194757</strain>
    </source>
</reference>
<dbReference type="PROSITE" id="PS50011">
    <property type="entry name" value="PROTEIN_KINASE_DOM"/>
    <property type="match status" value="1"/>
</dbReference>
<dbReference type="InterPro" id="IPR051681">
    <property type="entry name" value="Ser/Thr_Kinases-Pseudokinases"/>
</dbReference>
<keyword evidence="2" id="KW-0547">Nucleotide-binding</keyword>
<evidence type="ECO:0000256" key="3">
    <source>
        <dbReference type="ARBA" id="ARBA00022777"/>
    </source>
</evidence>
<comment type="caution">
    <text evidence="6">The sequence shown here is derived from an EMBL/GenBank/DDBJ whole genome shotgun (WGS) entry which is preliminary data.</text>
</comment>
<keyword evidence="1" id="KW-0808">Transferase</keyword>
<sequence>MKITDLLSEIDELFPKSKFSKCNKLHKYRDLYFCNLCTSVQFVKKFLTWTSHDPEIDKLIQETQIKANATNEMIQWIPFSDLKINTYCYQSGCKEIWFEGQTKNLEIPYERAQISPMPLGGDKYKIQLALGIAEGLKYLHGCDSLRSNRYPKILPAPIPKIGDFGAEKHIGLTTSHRNGVMGAICYHKPQRNIKRDYPLHKRSDIFSFGIIIWQISSGRVPFEGENCNDELSKKIADGAREIRVENTPDISLKIVGNLNQKIDLILTKL</sequence>
<proteinExistence type="predicted"/>
<dbReference type="GO" id="GO:0004674">
    <property type="term" value="F:protein serine/threonine kinase activity"/>
    <property type="evidence" value="ECO:0007669"/>
    <property type="project" value="TreeGrafter"/>
</dbReference>
<dbReference type="AlphaFoldDB" id="A0A397V560"/>
<dbReference type="SUPFAM" id="SSF56112">
    <property type="entry name" value="Protein kinase-like (PK-like)"/>
    <property type="match status" value="1"/>
</dbReference>
<evidence type="ECO:0000313" key="6">
    <source>
        <dbReference type="EMBL" id="RIB17545.1"/>
    </source>
</evidence>
<feature type="domain" description="Protein kinase" evidence="5">
    <location>
        <begin position="1"/>
        <end position="269"/>
    </location>
</feature>
<evidence type="ECO:0000256" key="2">
    <source>
        <dbReference type="ARBA" id="ARBA00022741"/>
    </source>
</evidence>
<keyword evidence="4" id="KW-0067">ATP-binding</keyword>
<dbReference type="PANTHER" id="PTHR44329:SF288">
    <property type="entry name" value="MITOGEN-ACTIVATED PROTEIN KINASE KINASE KINASE 20"/>
    <property type="match status" value="1"/>
</dbReference>
<evidence type="ECO:0000256" key="4">
    <source>
        <dbReference type="ARBA" id="ARBA00022840"/>
    </source>
</evidence>
<keyword evidence="7" id="KW-1185">Reference proteome</keyword>
<dbReference type="Gene3D" id="1.10.510.10">
    <property type="entry name" value="Transferase(Phosphotransferase) domain 1"/>
    <property type="match status" value="1"/>
</dbReference>
<evidence type="ECO:0000259" key="5">
    <source>
        <dbReference type="PROSITE" id="PS50011"/>
    </source>
</evidence>
<name>A0A397V560_9GLOM</name>
<dbReference type="OrthoDB" id="10261027at2759"/>
<protein>
    <recommendedName>
        <fullName evidence="5">Protein kinase domain-containing protein</fullName>
    </recommendedName>
</protein>
<evidence type="ECO:0000256" key="1">
    <source>
        <dbReference type="ARBA" id="ARBA00022679"/>
    </source>
</evidence>
<evidence type="ECO:0000313" key="7">
    <source>
        <dbReference type="Proteomes" id="UP000266673"/>
    </source>
</evidence>
<dbReference type="GO" id="GO:0005524">
    <property type="term" value="F:ATP binding"/>
    <property type="evidence" value="ECO:0007669"/>
    <property type="project" value="UniProtKB-KW"/>
</dbReference>
<dbReference type="EMBL" id="QKWP01000599">
    <property type="protein sequence ID" value="RIB17545.1"/>
    <property type="molecule type" value="Genomic_DNA"/>
</dbReference>
<keyword evidence="3" id="KW-0418">Kinase</keyword>
<accession>A0A397V560</accession>
<dbReference type="InterPro" id="IPR001245">
    <property type="entry name" value="Ser-Thr/Tyr_kinase_cat_dom"/>
</dbReference>
<organism evidence="6 7">
    <name type="scientific">Gigaspora rosea</name>
    <dbReference type="NCBI Taxonomy" id="44941"/>
    <lineage>
        <taxon>Eukaryota</taxon>
        <taxon>Fungi</taxon>
        <taxon>Fungi incertae sedis</taxon>
        <taxon>Mucoromycota</taxon>
        <taxon>Glomeromycotina</taxon>
        <taxon>Glomeromycetes</taxon>
        <taxon>Diversisporales</taxon>
        <taxon>Gigasporaceae</taxon>
        <taxon>Gigaspora</taxon>
    </lineage>
</organism>
<dbReference type="Pfam" id="PF07714">
    <property type="entry name" value="PK_Tyr_Ser-Thr"/>
    <property type="match status" value="1"/>
</dbReference>
<dbReference type="InterPro" id="IPR011009">
    <property type="entry name" value="Kinase-like_dom_sf"/>
</dbReference>
<dbReference type="Proteomes" id="UP000266673">
    <property type="component" value="Unassembled WGS sequence"/>
</dbReference>
<dbReference type="InterPro" id="IPR000719">
    <property type="entry name" value="Prot_kinase_dom"/>
</dbReference>
<gene>
    <name evidence="6" type="ORF">C2G38_2187043</name>
</gene>
<dbReference type="PANTHER" id="PTHR44329">
    <property type="entry name" value="SERINE/THREONINE-PROTEIN KINASE TNNI3K-RELATED"/>
    <property type="match status" value="1"/>
</dbReference>
<dbReference type="STRING" id="44941.A0A397V560"/>